<feature type="repeat" description="TPR" evidence="3">
    <location>
        <begin position="134"/>
        <end position="167"/>
    </location>
</feature>
<dbReference type="CDD" id="cd05992">
    <property type="entry name" value="PB1"/>
    <property type="match status" value="1"/>
</dbReference>
<feature type="region of interest" description="Disordered" evidence="4">
    <location>
        <begin position="1"/>
        <end position="99"/>
    </location>
</feature>
<feature type="region of interest" description="Disordered" evidence="4">
    <location>
        <begin position="870"/>
        <end position="920"/>
    </location>
</feature>
<dbReference type="EMBL" id="CM035421">
    <property type="protein sequence ID" value="KAH7388316.1"/>
    <property type="molecule type" value="Genomic_DNA"/>
</dbReference>
<feature type="compositionally biased region" description="Polar residues" evidence="4">
    <location>
        <begin position="73"/>
        <end position="89"/>
    </location>
</feature>
<dbReference type="SUPFAM" id="SSF54277">
    <property type="entry name" value="CAD &amp; PB1 domains"/>
    <property type="match status" value="1"/>
</dbReference>
<dbReference type="Gene3D" id="3.10.20.90">
    <property type="entry name" value="Phosphatidylinositol 3-kinase Catalytic Subunit, Chain A, domain 1"/>
    <property type="match status" value="1"/>
</dbReference>
<sequence>MTRARNRRRKPPSHPAISGISDHLNVDSDRGDCKANESTGADGTFDDKRKQIPDSSSHRKEDPLIGKKDLTGRRSQGPTPLRPQYSQHPQHQRPDGGDVVDLRKDLLSKHHCAAEDGKPRPKPQEYTPYMAARAKELKEEGNLMFQKKEYSAAMDHYELALKLTPPDHQERAILHSNRAACLMQMKPVQYDAAISECDLALRVRPAFPRALLRRARAFEATGKYELALQDIELLLEADSTHPDAVAMATRIRESMAINQKEERKSGPNQGTTPAVELPVEVETASEASVNAKQETLSLAISDSNCGTETNACNEDDHDAVSTPIPLARDKELLPQACSQKTRVHTVSRAPFCEPPLDIPQSEPLSDAFFETIESSKLPPFDPCKSESLKKVIHQDDIQILHMDDESGPRMRPVKLIYGHDIRLGEVPVDCKFSDLRKLVKERFPSSKSILIKYKDAEGDLVTITSTRDLRFAEAAAAIDAVSRGFPITNMDAFSQEQHIKGSAIGLPVVPSKLDQLRLHVMEVPHDQEPYDKEEISELADEKSSDSRENPGEVDSQDNKLSSQEQSKTKTKDEYDRWLLDFAQLFRSHLGIDPNGHIDLLEKGMDLCAEALEEIVSTEEGHKLFALAALKFQEMTALGFLNWGNLFMCAARKQLPHDEAQDSQLEFCEKLQAAFDWAQAQYALAEEKFQQSIQVKPDFCDAMLSLGQKDFESAKLHWSLAIAKQIDLTSWDSTEMLKLFEQAEQTMQRASEFLSKQGHHCKDVEYSANGKITTDDATCLKDSREANQRQSTFEQDIALKSQVYLFWGNILYEHSQVVFRLGLPEWKELLNASVEKFQAAGASPFDISTALEKHLSNSSIFYEASEKPVKEDNLSNGMEKSEDETGNMRYATTTDLIEHGDSDEEIDANDKNAADPEVPGF</sequence>
<reference evidence="6" key="1">
    <citation type="submission" date="2021-08" db="EMBL/GenBank/DDBJ databases">
        <title>WGS assembly of Ceratopteris richardii.</title>
        <authorList>
            <person name="Marchant D.B."/>
            <person name="Chen G."/>
            <person name="Jenkins J."/>
            <person name="Shu S."/>
            <person name="Leebens-Mack J."/>
            <person name="Grimwood J."/>
            <person name="Schmutz J."/>
            <person name="Soltis P."/>
            <person name="Soltis D."/>
            <person name="Chen Z.-H."/>
        </authorList>
    </citation>
    <scope>NUCLEOTIDE SEQUENCE</scope>
    <source>
        <strain evidence="6">Whitten #5841</strain>
        <tissue evidence="6">Leaf</tissue>
    </source>
</reference>
<evidence type="ECO:0000313" key="6">
    <source>
        <dbReference type="EMBL" id="KAH7388316.1"/>
    </source>
</evidence>
<feature type="compositionally biased region" description="Basic and acidic residues" evidence="4">
    <location>
        <begin position="45"/>
        <end position="72"/>
    </location>
</feature>
<accession>A0A8T2T3C7</accession>
<evidence type="ECO:0000256" key="2">
    <source>
        <dbReference type="ARBA" id="ARBA00022803"/>
    </source>
</evidence>
<keyword evidence="2 3" id="KW-0802">TPR repeat</keyword>
<dbReference type="Pfam" id="PF00564">
    <property type="entry name" value="PB1"/>
    <property type="match status" value="1"/>
</dbReference>
<gene>
    <name evidence="6" type="ORF">KP509_16G069700</name>
</gene>
<dbReference type="SMART" id="SM00666">
    <property type="entry name" value="PB1"/>
    <property type="match status" value="1"/>
</dbReference>
<evidence type="ECO:0000256" key="1">
    <source>
        <dbReference type="ARBA" id="ARBA00022737"/>
    </source>
</evidence>
<evidence type="ECO:0000256" key="4">
    <source>
        <dbReference type="SAM" id="MobiDB-lite"/>
    </source>
</evidence>
<feature type="compositionally biased region" description="Basic residues" evidence="4">
    <location>
        <begin position="1"/>
        <end position="12"/>
    </location>
</feature>
<proteinExistence type="predicted"/>
<dbReference type="InterPro" id="IPR000270">
    <property type="entry name" value="PB1_dom"/>
</dbReference>
<feature type="compositionally biased region" description="Basic and acidic residues" evidence="4">
    <location>
        <begin position="522"/>
        <end position="550"/>
    </location>
</feature>
<dbReference type="SMART" id="SM00028">
    <property type="entry name" value="TPR"/>
    <property type="match status" value="4"/>
</dbReference>
<dbReference type="Proteomes" id="UP000825935">
    <property type="component" value="Chromosome 16"/>
</dbReference>
<keyword evidence="1" id="KW-0677">Repeat</keyword>
<comment type="caution">
    <text evidence="6">The sequence shown here is derived from an EMBL/GenBank/DDBJ whole genome shotgun (WGS) entry which is preliminary data.</text>
</comment>
<dbReference type="OrthoDB" id="2942533at2759"/>
<dbReference type="PANTHER" id="PTHR46183">
    <property type="entry name" value="PROTEIN CLMP1"/>
    <property type="match status" value="1"/>
</dbReference>
<evidence type="ECO:0000313" key="7">
    <source>
        <dbReference type="Proteomes" id="UP000825935"/>
    </source>
</evidence>
<organism evidence="6 7">
    <name type="scientific">Ceratopteris richardii</name>
    <name type="common">Triangle waterfern</name>
    <dbReference type="NCBI Taxonomy" id="49495"/>
    <lineage>
        <taxon>Eukaryota</taxon>
        <taxon>Viridiplantae</taxon>
        <taxon>Streptophyta</taxon>
        <taxon>Embryophyta</taxon>
        <taxon>Tracheophyta</taxon>
        <taxon>Polypodiopsida</taxon>
        <taxon>Polypodiidae</taxon>
        <taxon>Polypodiales</taxon>
        <taxon>Pteridineae</taxon>
        <taxon>Pteridaceae</taxon>
        <taxon>Parkerioideae</taxon>
        <taxon>Ceratopteris</taxon>
    </lineage>
</organism>
<dbReference type="AlphaFoldDB" id="A0A8T2T3C7"/>
<dbReference type="SUPFAM" id="SSF48452">
    <property type="entry name" value="TPR-like"/>
    <property type="match status" value="1"/>
</dbReference>
<evidence type="ECO:0000256" key="3">
    <source>
        <dbReference type="PROSITE-ProRule" id="PRU00339"/>
    </source>
</evidence>
<dbReference type="InterPro" id="IPR019734">
    <property type="entry name" value="TPR_rpt"/>
</dbReference>
<feature type="compositionally biased region" description="Basic and acidic residues" evidence="4">
    <location>
        <begin position="24"/>
        <end position="35"/>
    </location>
</feature>
<evidence type="ECO:0000259" key="5">
    <source>
        <dbReference type="SMART" id="SM00666"/>
    </source>
</evidence>
<protein>
    <recommendedName>
        <fullName evidence="5">PB1 domain-containing protein</fullName>
    </recommendedName>
</protein>
<dbReference type="InterPro" id="IPR011990">
    <property type="entry name" value="TPR-like_helical_dom_sf"/>
</dbReference>
<name>A0A8T2T3C7_CERRI</name>
<feature type="domain" description="PB1" evidence="5">
    <location>
        <begin position="410"/>
        <end position="493"/>
    </location>
</feature>
<dbReference type="PROSITE" id="PS50005">
    <property type="entry name" value="TPR"/>
    <property type="match status" value="1"/>
</dbReference>
<keyword evidence="7" id="KW-1185">Reference proteome</keyword>
<feature type="region of interest" description="Disordered" evidence="4">
    <location>
        <begin position="522"/>
        <end position="568"/>
    </location>
</feature>
<dbReference type="InterPro" id="IPR044517">
    <property type="entry name" value="PHOX1-4"/>
</dbReference>
<dbReference type="PANTHER" id="PTHR46183:SF8">
    <property type="entry name" value="PROTEIN CLMP1"/>
    <property type="match status" value="1"/>
</dbReference>
<dbReference type="Gene3D" id="1.25.40.10">
    <property type="entry name" value="Tetratricopeptide repeat domain"/>
    <property type="match status" value="1"/>
</dbReference>